<dbReference type="Pfam" id="PF05339">
    <property type="entry name" value="DUF739"/>
    <property type="match status" value="1"/>
</dbReference>
<dbReference type="GO" id="GO:0003677">
    <property type="term" value="F:DNA binding"/>
    <property type="evidence" value="ECO:0007669"/>
    <property type="project" value="InterPro"/>
</dbReference>
<dbReference type="InterPro" id="IPR008003">
    <property type="entry name" value="DUF739"/>
</dbReference>
<proteinExistence type="predicted"/>
<sequence>MKKDKLRGKIAEKGVTQSQCADKLEISLQAFNAKLNGNVEFKLDEANVLGDFLKLTSDEKIDIFLS</sequence>
<name>A0A8S5M530_9CAUD</name>
<dbReference type="SUPFAM" id="SSF47413">
    <property type="entry name" value="lambda repressor-like DNA-binding domains"/>
    <property type="match status" value="1"/>
</dbReference>
<evidence type="ECO:0000313" key="1">
    <source>
        <dbReference type="EMBL" id="DAD77433.1"/>
    </source>
</evidence>
<accession>A0A8S5M530</accession>
<protein>
    <submittedName>
        <fullName evidence="1">DNA complex-sensing repressor</fullName>
    </submittedName>
</protein>
<reference evidence="1" key="1">
    <citation type="journal article" date="2021" name="Proc. Natl. Acad. Sci. U.S.A.">
        <title>A Catalog of Tens of Thousands of Viruses from Human Metagenomes Reveals Hidden Associations with Chronic Diseases.</title>
        <authorList>
            <person name="Tisza M.J."/>
            <person name="Buck C.B."/>
        </authorList>
    </citation>
    <scope>NUCLEOTIDE SEQUENCE</scope>
    <source>
        <strain evidence="1">Ctulf7</strain>
    </source>
</reference>
<dbReference type="EMBL" id="BK014825">
    <property type="protein sequence ID" value="DAD77433.1"/>
    <property type="molecule type" value="Genomic_DNA"/>
</dbReference>
<organism evidence="1">
    <name type="scientific">Siphoviridae sp. ctulf7</name>
    <dbReference type="NCBI Taxonomy" id="2826505"/>
    <lineage>
        <taxon>Viruses</taxon>
        <taxon>Duplodnaviria</taxon>
        <taxon>Heunggongvirae</taxon>
        <taxon>Uroviricota</taxon>
        <taxon>Caudoviricetes</taxon>
    </lineage>
</organism>
<dbReference type="Gene3D" id="1.10.260.40">
    <property type="entry name" value="lambda repressor-like DNA-binding domains"/>
    <property type="match status" value="1"/>
</dbReference>
<dbReference type="InterPro" id="IPR010982">
    <property type="entry name" value="Lambda_DNA-bd_dom_sf"/>
</dbReference>